<evidence type="ECO:0000259" key="1">
    <source>
        <dbReference type="Pfam" id="PF01471"/>
    </source>
</evidence>
<evidence type="ECO:0000313" key="2">
    <source>
        <dbReference type="EMBL" id="AOX03481.1"/>
    </source>
</evidence>
<sequence>MKNNSEIPIPNPAQTMMADDQSMSNLPETMDNQDQGMATAPSMESSEEIINIDAQHSYPPYPPYNPPSLTLDTITTVTMPVLTPGNNGDAVRFLQQILISLGYTIVRFNANFDRYTYLGVTQFQRNNRLKVDGVVGWHTWRKLGEASVSRRRY</sequence>
<gene>
    <name evidence="2" type="ORF">BJP34_32235</name>
</gene>
<dbReference type="Gene3D" id="1.10.101.10">
    <property type="entry name" value="PGBD-like superfamily/PGBD"/>
    <property type="match status" value="1"/>
</dbReference>
<dbReference type="Pfam" id="PF01471">
    <property type="entry name" value="PG_binding_1"/>
    <property type="match status" value="1"/>
</dbReference>
<dbReference type="InterPro" id="IPR036365">
    <property type="entry name" value="PGBD-like_sf"/>
</dbReference>
<protein>
    <recommendedName>
        <fullName evidence="1">Peptidoglycan binding-like domain-containing protein</fullName>
    </recommendedName>
</protein>
<feature type="domain" description="Peptidoglycan binding-like" evidence="1">
    <location>
        <begin position="87"/>
        <end position="143"/>
    </location>
</feature>
<evidence type="ECO:0000313" key="3">
    <source>
        <dbReference type="Proteomes" id="UP000177870"/>
    </source>
</evidence>
<accession>A0A1D8U0P2</accession>
<dbReference type="InterPro" id="IPR002477">
    <property type="entry name" value="Peptidoglycan-bd-like"/>
</dbReference>
<dbReference type="OrthoDB" id="511527at2"/>
<organism evidence="2 3">
    <name type="scientific">Moorena producens PAL-8-15-08-1</name>
    <dbReference type="NCBI Taxonomy" id="1458985"/>
    <lineage>
        <taxon>Bacteria</taxon>
        <taxon>Bacillati</taxon>
        <taxon>Cyanobacteriota</taxon>
        <taxon>Cyanophyceae</taxon>
        <taxon>Coleofasciculales</taxon>
        <taxon>Coleofasciculaceae</taxon>
        <taxon>Moorena</taxon>
    </lineage>
</organism>
<dbReference type="RefSeq" id="WP_070395855.1">
    <property type="nucleotide sequence ID" value="NZ_CP017599.1"/>
</dbReference>
<dbReference type="AlphaFoldDB" id="A0A1D8U0P2"/>
<proteinExistence type="predicted"/>
<dbReference type="InterPro" id="IPR036366">
    <property type="entry name" value="PGBDSf"/>
</dbReference>
<dbReference type="SUPFAM" id="SSF47090">
    <property type="entry name" value="PGBD-like"/>
    <property type="match status" value="1"/>
</dbReference>
<dbReference type="EMBL" id="CP017599">
    <property type="protein sequence ID" value="AOX03481.1"/>
    <property type="molecule type" value="Genomic_DNA"/>
</dbReference>
<dbReference type="KEGG" id="mpro:BJP34_32235"/>
<dbReference type="Proteomes" id="UP000177870">
    <property type="component" value="Chromosome"/>
</dbReference>
<dbReference type="STRING" id="1458985.BJP34_32235"/>
<name>A0A1D8U0P2_9CYAN</name>
<reference evidence="3" key="1">
    <citation type="submission" date="2016-10" db="EMBL/GenBank/DDBJ databases">
        <title>Comparative genomics uncovers the prolific and rare metabolic potential of the cyanobacterial genus Moorea.</title>
        <authorList>
            <person name="Leao T."/>
            <person name="Castelao G."/>
            <person name="Korobeynikov A."/>
            <person name="Monroe E.A."/>
            <person name="Podell S."/>
            <person name="Glukhov E."/>
            <person name="Allen E."/>
            <person name="Gerwick W.H."/>
            <person name="Gerwick L."/>
        </authorList>
    </citation>
    <scope>NUCLEOTIDE SEQUENCE [LARGE SCALE GENOMIC DNA]</scope>
    <source>
        <strain evidence="3">PAL-8-15-08-1</strain>
    </source>
</reference>